<keyword evidence="3" id="KW-1185">Reference proteome</keyword>
<proteinExistence type="predicted"/>
<protein>
    <submittedName>
        <fullName evidence="2">Uncharacterized protein</fullName>
    </submittedName>
</protein>
<gene>
    <name evidence="2" type="ORF">GP486_004313</name>
</gene>
<evidence type="ECO:0000313" key="3">
    <source>
        <dbReference type="Proteomes" id="UP000750711"/>
    </source>
</evidence>
<reference evidence="2" key="1">
    <citation type="submission" date="2021-03" db="EMBL/GenBank/DDBJ databases">
        <title>Comparative genomics and phylogenomic investigation of the class Geoglossomycetes provide insights into ecological specialization and systematics.</title>
        <authorList>
            <person name="Melie T."/>
            <person name="Pirro S."/>
            <person name="Miller A.N."/>
            <person name="Quandt A."/>
        </authorList>
    </citation>
    <scope>NUCLEOTIDE SEQUENCE</scope>
    <source>
        <strain evidence="2">CAQ_001_2017</strain>
    </source>
</reference>
<sequence length="229" mass="26458">MAAYEWFRPHGAKHAVRRLRPKNHEFVEVTERYQPVVVNAAPHANFEEDIGNLCNNQHVIHQRINQMEAQQERLISASEMIFRQGVKQAQKLDSIDSELQYGSKVHTRPDPLYLRERDASHIAARPKESLLLDGGDFRHQQHYRSGGIDRADRAYIGDGVTYITSRHARRPSWQPRHYADSDSSSDSGSSVFDYEPPRRPKRRPVIHQRACECGGIGYHLTDCPLRARW</sequence>
<organism evidence="2 3">
    <name type="scientific">Trichoglossum hirsutum</name>
    <dbReference type="NCBI Taxonomy" id="265104"/>
    <lineage>
        <taxon>Eukaryota</taxon>
        <taxon>Fungi</taxon>
        <taxon>Dikarya</taxon>
        <taxon>Ascomycota</taxon>
        <taxon>Pezizomycotina</taxon>
        <taxon>Geoglossomycetes</taxon>
        <taxon>Geoglossales</taxon>
        <taxon>Geoglossaceae</taxon>
        <taxon>Trichoglossum</taxon>
    </lineage>
</organism>
<accession>A0A9P8LBA5</accession>
<evidence type="ECO:0000256" key="1">
    <source>
        <dbReference type="SAM" id="MobiDB-lite"/>
    </source>
</evidence>
<evidence type="ECO:0000313" key="2">
    <source>
        <dbReference type="EMBL" id="KAH0559152.1"/>
    </source>
</evidence>
<comment type="caution">
    <text evidence="2">The sequence shown here is derived from an EMBL/GenBank/DDBJ whole genome shotgun (WGS) entry which is preliminary data.</text>
</comment>
<dbReference type="AlphaFoldDB" id="A0A9P8LBA5"/>
<name>A0A9P8LBA5_9PEZI</name>
<feature type="compositionally biased region" description="Low complexity" evidence="1">
    <location>
        <begin position="181"/>
        <end position="190"/>
    </location>
</feature>
<feature type="region of interest" description="Disordered" evidence="1">
    <location>
        <begin position="171"/>
        <end position="203"/>
    </location>
</feature>
<dbReference type="Proteomes" id="UP000750711">
    <property type="component" value="Unassembled WGS sequence"/>
</dbReference>
<dbReference type="EMBL" id="JAGHQM010000664">
    <property type="protein sequence ID" value="KAH0559152.1"/>
    <property type="molecule type" value="Genomic_DNA"/>
</dbReference>